<feature type="transmembrane region" description="Helical" evidence="2">
    <location>
        <begin position="162"/>
        <end position="185"/>
    </location>
</feature>
<keyword evidence="2" id="KW-0812">Transmembrane</keyword>
<feature type="transmembrane region" description="Helical" evidence="2">
    <location>
        <begin position="285"/>
        <end position="303"/>
    </location>
</feature>
<dbReference type="AlphaFoldDB" id="A0A1A9KFE0"/>
<dbReference type="EMBL" id="CP015878">
    <property type="protein sequence ID" value="ANI16307.1"/>
    <property type="molecule type" value="Genomic_DNA"/>
</dbReference>
<evidence type="ECO:0000256" key="1">
    <source>
        <dbReference type="SAM" id="Coils"/>
    </source>
</evidence>
<proteinExistence type="predicted"/>
<evidence type="ECO:0008006" key="5">
    <source>
        <dbReference type="Google" id="ProtNLM"/>
    </source>
</evidence>
<keyword evidence="2" id="KW-0472">Membrane</keyword>
<keyword evidence="2" id="KW-1133">Transmembrane helix</keyword>
<dbReference type="Proteomes" id="UP000077748">
    <property type="component" value="Chromosome"/>
</dbReference>
<evidence type="ECO:0000313" key="3">
    <source>
        <dbReference type="EMBL" id="ANI16307.1"/>
    </source>
</evidence>
<feature type="transmembrane region" description="Helical" evidence="2">
    <location>
        <begin position="191"/>
        <end position="217"/>
    </location>
</feature>
<keyword evidence="1" id="KW-0175">Coiled coil</keyword>
<accession>A0A1A9KFE0</accession>
<protein>
    <recommendedName>
        <fullName evidence="5">Transmembrane protein</fullName>
    </recommendedName>
</protein>
<sequence length="478" mass="53440">MKLFKMLFGWLKAPNRQNDPEHPDLHALDKDELLKELDIEAQARRLGAAGAPAPDETHLSGVEESICQKLESFRLSYQGWATTHVQRIQERLVTYDITKTVNRTANLADEFEREANRRVSDRETELRSLRSSAHQREQELLKFREKNQLTRHAQVISGTRKAICILLAIFTVAVEGILNAGFFAAGLDGGLFQGFFFAGALAAANVGIAFALGRLLVPNINHINSVRRLAGYLSVIVAGAIMVGLGLIIAHFRDALGQAGDVSITVIAATALRTLQSNPLGFHDVFSIVLCVFSVVFALAGLCEGYKLSDPYPGYAGVQRIADEAQAFYDDEIAQIREELEHLKEEYVARLEEGLEQAKNDVVAFRAEVDKKRIAPERLQRALDRAEHMMSALVKIFRTENEISRKATGVSVPAYFRQPVPVRQLTFPDFSTAADELALQEQEELLTDLLAQIEDIRRRIQSSYDVKFSQLEPIRQQI</sequence>
<gene>
    <name evidence="3" type="ORF">A9C11_21060</name>
</gene>
<evidence type="ECO:0000313" key="4">
    <source>
        <dbReference type="Proteomes" id="UP000077748"/>
    </source>
</evidence>
<feature type="transmembrane region" description="Helical" evidence="2">
    <location>
        <begin position="229"/>
        <end position="252"/>
    </location>
</feature>
<evidence type="ECO:0000256" key="2">
    <source>
        <dbReference type="SAM" id="Phobius"/>
    </source>
</evidence>
<reference evidence="3 4" key="1">
    <citation type="submission" date="2016-05" db="EMBL/GenBank/DDBJ databases">
        <title>Genome Sequence of Pseudomonas citronellolis Strain SJTE-3, an Estrogens and Persistent Organic Pollutants degradation strain.</title>
        <authorList>
            <person name="Liang R."/>
        </authorList>
    </citation>
    <scope>NUCLEOTIDE SEQUENCE [LARGE SCALE GENOMIC DNA]</scope>
    <source>
        <strain evidence="3 4">SJTE-3</strain>
    </source>
</reference>
<name>A0A1A9KFE0_9PSED</name>
<feature type="coiled-coil region" evidence="1">
    <location>
        <begin position="326"/>
        <end position="375"/>
    </location>
</feature>
<organism evidence="3 4">
    <name type="scientific">Pseudomonas citronellolis</name>
    <dbReference type="NCBI Taxonomy" id="53408"/>
    <lineage>
        <taxon>Bacteria</taxon>
        <taxon>Pseudomonadati</taxon>
        <taxon>Pseudomonadota</taxon>
        <taxon>Gammaproteobacteria</taxon>
        <taxon>Pseudomonadales</taxon>
        <taxon>Pseudomonadaceae</taxon>
        <taxon>Pseudomonas</taxon>
    </lineage>
</organism>
<dbReference type="RefSeq" id="WP_034076230.1">
    <property type="nucleotide sequence ID" value="NZ_CP015878.1"/>
</dbReference>